<dbReference type="Proteomes" id="UP000298616">
    <property type="component" value="Chromosome"/>
</dbReference>
<gene>
    <name evidence="2" type="ORF">DCC35_08485</name>
</gene>
<dbReference type="SUPFAM" id="SSF54427">
    <property type="entry name" value="NTF2-like"/>
    <property type="match status" value="1"/>
</dbReference>
<evidence type="ECO:0000313" key="3">
    <source>
        <dbReference type="Proteomes" id="UP000298616"/>
    </source>
</evidence>
<dbReference type="InterPro" id="IPR046860">
    <property type="entry name" value="SnoaL_5"/>
</dbReference>
<dbReference type="Pfam" id="PF20409">
    <property type="entry name" value="SnoaL_5"/>
    <property type="match status" value="1"/>
</dbReference>
<dbReference type="KEGG" id="fpf:DCC35_08485"/>
<dbReference type="AlphaFoldDB" id="A0A4D7K1N1"/>
<dbReference type="EMBL" id="CP028923">
    <property type="protein sequence ID" value="QCK14774.1"/>
    <property type="molecule type" value="Genomic_DNA"/>
</dbReference>
<protein>
    <submittedName>
        <fullName evidence="2">Nuclear transport factor 2 family protein</fullName>
    </submittedName>
</protein>
<feature type="domain" description="SnoaL-like" evidence="1">
    <location>
        <begin position="4"/>
        <end position="115"/>
    </location>
</feature>
<name>A0A4D7K1N1_9BACT</name>
<dbReference type="PANTHER" id="PTHR34003">
    <property type="entry name" value="BLL2395 PROTEIN"/>
    <property type="match status" value="1"/>
</dbReference>
<dbReference type="RefSeq" id="WP_137090361.1">
    <property type="nucleotide sequence ID" value="NZ_CP028923.1"/>
</dbReference>
<dbReference type="PANTHER" id="PTHR34003:SF2">
    <property type="entry name" value="SNOAL-LIKE DOMAIN-CONTAINING PROTEIN"/>
    <property type="match status" value="1"/>
</dbReference>
<reference evidence="2 3" key="1">
    <citation type="submission" date="2018-04" db="EMBL/GenBank/DDBJ databases">
        <title>Complete genome uncultured novel isolate.</title>
        <authorList>
            <person name="Merlino G."/>
        </authorList>
    </citation>
    <scope>NUCLEOTIDE SEQUENCE [LARGE SCALE GENOMIC DNA]</scope>
    <source>
        <strain evidence="3">R1DC9</strain>
    </source>
</reference>
<dbReference type="OrthoDB" id="336094at2"/>
<proteinExistence type="predicted"/>
<organism evidence="2 3">
    <name type="scientific">Mangrovivirga cuniculi</name>
    <dbReference type="NCBI Taxonomy" id="2715131"/>
    <lineage>
        <taxon>Bacteria</taxon>
        <taxon>Pseudomonadati</taxon>
        <taxon>Bacteroidota</taxon>
        <taxon>Cytophagia</taxon>
        <taxon>Cytophagales</taxon>
        <taxon>Mangrovivirgaceae</taxon>
        <taxon>Mangrovivirga</taxon>
    </lineage>
</organism>
<evidence type="ECO:0000259" key="1">
    <source>
        <dbReference type="Pfam" id="PF20409"/>
    </source>
</evidence>
<evidence type="ECO:0000313" key="2">
    <source>
        <dbReference type="EMBL" id="QCK14774.1"/>
    </source>
</evidence>
<keyword evidence="3" id="KW-1185">Reference proteome</keyword>
<sequence length="117" mass="13841">MTYLEKATDLYEMINGGKLMDAFEKYYSENIVMQENSEDPRKGKEANREYEKNFLESIKDFHGAGVNNITSNEDEKVTMVQSWMDVTFKGDQRVKMEQVAVQQWEGDQIVHERFYHE</sequence>
<dbReference type="Gene3D" id="3.10.450.50">
    <property type="match status" value="1"/>
</dbReference>
<accession>A0A4D7K1N1</accession>
<dbReference type="InterPro" id="IPR032710">
    <property type="entry name" value="NTF2-like_dom_sf"/>
</dbReference>